<evidence type="ECO:0000259" key="3">
    <source>
        <dbReference type="Pfam" id="PF12017"/>
    </source>
</evidence>
<protein>
    <submittedName>
        <fullName evidence="4">THAP domain-containing protein 9</fullName>
    </submittedName>
</protein>
<keyword evidence="5" id="KW-1185">Reference proteome</keyword>
<feature type="coiled-coil region" evidence="1">
    <location>
        <begin position="137"/>
        <end position="171"/>
    </location>
</feature>
<gene>
    <name evidence="4" type="ORF">PoB_003150500</name>
</gene>
<dbReference type="Proteomes" id="UP000735302">
    <property type="component" value="Unassembled WGS sequence"/>
</dbReference>
<proteinExistence type="predicted"/>
<organism evidence="4 5">
    <name type="scientific">Plakobranchus ocellatus</name>
    <dbReference type="NCBI Taxonomy" id="259542"/>
    <lineage>
        <taxon>Eukaryota</taxon>
        <taxon>Metazoa</taxon>
        <taxon>Spiralia</taxon>
        <taxon>Lophotrochozoa</taxon>
        <taxon>Mollusca</taxon>
        <taxon>Gastropoda</taxon>
        <taxon>Heterobranchia</taxon>
        <taxon>Euthyneura</taxon>
        <taxon>Panpulmonata</taxon>
        <taxon>Sacoglossa</taxon>
        <taxon>Placobranchoidea</taxon>
        <taxon>Plakobranchidae</taxon>
        <taxon>Plakobranchus</taxon>
    </lineage>
</organism>
<sequence length="244" mass="26632">MCPQIDAFLKWRSRRKGVGGVGIRADTDGQAGIQKDSLTGKHTELPTFELNDEEPRALKPKVSHHLALGVQATKSPSVRVCAAEAATTATPPSSANQPVSPQPDPGPSTHQVTKDHGYCLSSPRKMKRKIDALAGYAESYKKKIKNVQQQSRRLAIKVANLSEIVQDLKNKNYVSDSCAESLEQSFSGVPLQLMKRILQKKGQGSFHPSLKAFAITLQFYSTKAYNFVRDTFGLGLPAVSTLRG</sequence>
<dbReference type="InterPro" id="IPR026521">
    <property type="entry name" value="THAP2"/>
</dbReference>
<reference evidence="4 5" key="1">
    <citation type="journal article" date="2021" name="Elife">
        <title>Chloroplast acquisition without the gene transfer in kleptoplastic sea slugs, Plakobranchus ocellatus.</title>
        <authorList>
            <person name="Maeda T."/>
            <person name="Takahashi S."/>
            <person name="Yoshida T."/>
            <person name="Shimamura S."/>
            <person name="Takaki Y."/>
            <person name="Nagai Y."/>
            <person name="Toyoda A."/>
            <person name="Suzuki Y."/>
            <person name="Arimoto A."/>
            <person name="Ishii H."/>
            <person name="Satoh N."/>
            <person name="Nishiyama T."/>
            <person name="Hasebe M."/>
            <person name="Maruyama T."/>
            <person name="Minagawa J."/>
            <person name="Obokata J."/>
            <person name="Shigenobu S."/>
        </authorList>
    </citation>
    <scope>NUCLEOTIDE SEQUENCE [LARGE SCALE GENOMIC DNA]</scope>
</reference>
<keyword evidence="1" id="KW-0175">Coiled coil</keyword>
<feature type="domain" description="THAP9-like helix-turn-helix" evidence="3">
    <location>
        <begin position="168"/>
        <end position="243"/>
    </location>
</feature>
<accession>A0AAV4ACB8</accession>
<dbReference type="EMBL" id="BLXT01003745">
    <property type="protein sequence ID" value="GFO05000.1"/>
    <property type="molecule type" value="Genomic_DNA"/>
</dbReference>
<feature type="region of interest" description="Disordered" evidence="2">
    <location>
        <begin position="83"/>
        <end position="118"/>
    </location>
</feature>
<name>A0AAV4ACB8_9GAST</name>
<evidence type="ECO:0000256" key="1">
    <source>
        <dbReference type="SAM" id="Coils"/>
    </source>
</evidence>
<dbReference type="Pfam" id="PF12017">
    <property type="entry name" value="Tnp_P_element"/>
    <property type="match status" value="1"/>
</dbReference>
<dbReference type="InterPro" id="IPR021896">
    <property type="entry name" value="THAP9-like_HTH"/>
</dbReference>
<dbReference type="PANTHER" id="PTHR47696:SF1">
    <property type="entry name" value="THAP DOMAIN-CONTAINING PROTEIN 2"/>
    <property type="match status" value="1"/>
</dbReference>
<dbReference type="PANTHER" id="PTHR47696">
    <property type="entry name" value="THAP DOMAIN-CONTAINING PROTEIN 2"/>
    <property type="match status" value="1"/>
</dbReference>
<feature type="compositionally biased region" description="Low complexity" evidence="2">
    <location>
        <begin position="83"/>
        <end position="95"/>
    </location>
</feature>
<dbReference type="AlphaFoldDB" id="A0AAV4ACB8"/>
<evidence type="ECO:0000313" key="5">
    <source>
        <dbReference type="Proteomes" id="UP000735302"/>
    </source>
</evidence>
<evidence type="ECO:0000313" key="4">
    <source>
        <dbReference type="EMBL" id="GFO05000.1"/>
    </source>
</evidence>
<evidence type="ECO:0000256" key="2">
    <source>
        <dbReference type="SAM" id="MobiDB-lite"/>
    </source>
</evidence>
<comment type="caution">
    <text evidence="4">The sequence shown here is derived from an EMBL/GenBank/DDBJ whole genome shotgun (WGS) entry which is preliminary data.</text>
</comment>